<comment type="subunit">
    <text evidence="9">Homotetramer.</text>
</comment>
<dbReference type="HAMAP" id="MF_00624">
    <property type="entry name" value="GlgC"/>
    <property type="match status" value="1"/>
</dbReference>
<dbReference type="Gene3D" id="2.160.10.10">
    <property type="entry name" value="Hexapeptide repeat proteins"/>
    <property type="match status" value="1"/>
</dbReference>
<evidence type="ECO:0000259" key="10">
    <source>
        <dbReference type="Pfam" id="PF00483"/>
    </source>
</evidence>
<evidence type="ECO:0000256" key="7">
    <source>
        <dbReference type="ARBA" id="ARBA00023056"/>
    </source>
</evidence>
<evidence type="ECO:0000313" key="12">
    <source>
        <dbReference type="EMBL" id="MDW6019078.1"/>
    </source>
</evidence>
<dbReference type="GO" id="GO:0008878">
    <property type="term" value="F:glucose-1-phosphate adenylyltransferase activity"/>
    <property type="evidence" value="ECO:0007669"/>
    <property type="project" value="UniProtKB-EC"/>
</dbReference>
<evidence type="ECO:0000313" key="13">
    <source>
        <dbReference type="Proteomes" id="UP001272325"/>
    </source>
</evidence>
<feature type="binding site" evidence="9">
    <location>
        <position position="107"/>
    </location>
    <ligand>
        <name>alpha-D-glucose 1-phosphate</name>
        <dbReference type="ChEBI" id="CHEBI:58601"/>
    </ligand>
</feature>
<keyword evidence="4 9" id="KW-0548">Nucleotidyltransferase</keyword>
<dbReference type="CDD" id="cd02508">
    <property type="entry name" value="ADP_Glucose_PP"/>
    <property type="match status" value="1"/>
</dbReference>
<keyword evidence="8 9" id="KW-0119">Carbohydrate metabolism</keyword>
<dbReference type="PROSITE" id="PS00808">
    <property type="entry name" value="ADP_GLC_PYROPHOSPH_1"/>
    <property type="match status" value="1"/>
</dbReference>
<dbReference type="PANTHER" id="PTHR43523:SF2">
    <property type="entry name" value="GLUCOSE-1-PHOSPHATE ADENYLYLTRANSFERASE"/>
    <property type="match status" value="1"/>
</dbReference>
<evidence type="ECO:0000256" key="9">
    <source>
        <dbReference type="HAMAP-Rule" id="MF_00624"/>
    </source>
</evidence>
<evidence type="ECO:0000256" key="3">
    <source>
        <dbReference type="ARBA" id="ARBA00022679"/>
    </source>
</evidence>
<dbReference type="PROSITE" id="PS00809">
    <property type="entry name" value="ADP_GLC_PYROPHOSPH_2"/>
    <property type="match status" value="1"/>
</dbReference>
<comment type="pathway">
    <text evidence="9">Glycan biosynthesis; glycogen biosynthesis.</text>
</comment>
<dbReference type="InterPro" id="IPR056818">
    <property type="entry name" value="GlmU/GlgC-like_hexapep"/>
</dbReference>
<dbReference type="PANTHER" id="PTHR43523">
    <property type="entry name" value="GLUCOSE-1-PHOSPHATE ADENYLYLTRANSFERASE-RELATED"/>
    <property type="match status" value="1"/>
</dbReference>
<dbReference type="Proteomes" id="UP001272325">
    <property type="component" value="Unassembled WGS sequence"/>
</dbReference>
<dbReference type="InterPro" id="IPR011831">
    <property type="entry name" value="ADP-Glc_PPase"/>
</dbReference>
<keyword evidence="7 9" id="KW-0320">Glycogen biosynthesis</keyword>
<dbReference type="EMBL" id="JAWRCN010000002">
    <property type="protein sequence ID" value="MDW6019078.1"/>
    <property type="molecule type" value="Genomic_DNA"/>
</dbReference>
<comment type="catalytic activity">
    <reaction evidence="9">
        <text>alpha-D-glucose 1-phosphate + ATP + H(+) = ADP-alpha-D-glucose + diphosphate</text>
        <dbReference type="Rhea" id="RHEA:12120"/>
        <dbReference type="ChEBI" id="CHEBI:15378"/>
        <dbReference type="ChEBI" id="CHEBI:30616"/>
        <dbReference type="ChEBI" id="CHEBI:33019"/>
        <dbReference type="ChEBI" id="CHEBI:57498"/>
        <dbReference type="ChEBI" id="CHEBI:58601"/>
        <dbReference type="EC" id="2.7.7.27"/>
    </reaction>
</comment>
<feature type="site" description="Could play a key role in the communication between the regulatory and the substrate sites" evidence="9">
    <location>
        <position position="106"/>
    </location>
</feature>
<dbReference type="SUPFAM" id="SSF51161">
    <property type="entry name" value="Trimeric LpxA-like enzymes"/>
    <property type="match status" value="1"/>
</dbReference>
<sequence length="417" mass="46306">MNCTYLGRNKMQDTLAVILAGGMGSRLSPLTDDRAKPAVPFGGKYRIIDFTLTNCLHSGLRRILVLTQYKSHSLQKHLRDGWSVFNPELGEFITVVPPQMRKGGKWYEGTADALFHNMWLLSRSDAKHVVVLSGDHIYRMDYAAMLEEHKAKGAKLTIACMEVPREQASAFGVMGVDDENRITSFVEKPNDPPSMPNSPNSSLVSMGIYIFSMDVLQQALHEDSEVEASTHDFGKDIIPKLIEGRSVYAYEFCNEKGRVDRDCYWRDVGTIDSFYEANMDLLEPVPPMNLYQKNWAIRTYEPQLPPARTVSSATGNEGIFINSIISNGVINSGGSVHHSIISGSVVINDSATVVDSILFDDVEVGEGCQLVNCIIDKHVKIPPNTQIGLNPTEDAKHFKISEKGIVVVPESYKFSKS</sequence>
<evidence type="ECO:0000256" key="5">
    <source>
        <dbReference type="ARBA" id="ARBA00022741"/>
    </source>
</evidence>
<evidence type="ECO:0000256" key="8">
    <source>
        <dbReference type="ARBA" id="ARBA00023277"/>
    </source>
</evidence>
<dbReference type="InterPro" id="IPR011004">
    <property type="entry name" value="Trimer_LpxA-like_sf"/>
</dbReference>
<feature type="binding site" evidence="9">
    <location>
        <position position="172"/>
    </location>
    <ligand>
        <name>alpha-D-glucose 1-phosphate</name>
        <dbReference type="ChEBI" id="CHEBI:58601"/>
    </ligand>
</feature>
<dbReference type="CDD" id="cd04651">
    <property type="entry name" value="LbH_G1P_AT_C"/>
    <property type="match status" value="1"/>
</dbReference>
<evidence type="ECO:0000259" key="11">
    <source>
        <dbReference type="Pfam" id="PF24894"/>
    </source>
</evidence>
<evidence type="ECO:0000256" key="6">
    <source>
        <dbReference type="ARBA" id="ARBA00022840"/>
    </source>
</evidence>
<dbReference type="EC" id="2.7.7.27" evidence="9"/>
<dbReference type="NCBIfam" id="TIGR02091">
    <property type="entry name" value="glgC"/>
    <property type="match status" value="1"/>
</dbReference>
<evidence type="ECO:0000256" key="2">
    <source>
        <dbReference type="ARBA" id="ARBA00022600"/>
    </source>
</evidence>
<feature type="binding site" evidence="9">
    <location>
        <position position="205"/>
    </location>
    <ligand>
        <name>alpha-D-glucose 1-phosphate</name>
        <dbReference type="ChEBI" id="CHEBI:58601"/>
    </ligand>
</feature>
<dbReference type="RefSeq" id="WP_258004335.1">
    <property type="nucleotide sequence ID" value="NZ_AP024894.1"/>
</dbReference>
<name>A0ABU4IKJ5_9VIBR</name>
<protein>
    <recommendedName>
        <fullName evidence="9">Glucose-1-phosphate adenylyltransferase</fullName>
        <ecNumber evidence="9">2.7.7.27</ecNumber>
    </recommendedName>
    <alternativeName>
        <fullName evidence="9">ADP-glucose pyrophosphorylase</fullName>
        <shortName evidence="9">ADPGlc PPase</shortName>
    </alternativeName>
    <alternativeName>
        <fullName evidence="9">ADP-glucose synthase</fullName>
    </alternativeName>
</protein>
<feature type="domain" description="Nucleotidyl transferase" evidence="10">
    <location>
        <begin position="16"/>
        <end position="282"/>
    </location>
</feature>
<keyword evidence="2 9" id="KW-0321">Glycogen metabolism</keyword>
<keyword evidence="5 9" id="KW-0547">Nucleotide-binding</keyword>
<dbReference type="InterPro" id="IPR005835">
    <property type="entry name" value="NTP_transferase_dom"/>
</dbReference>
<evidence type="ECO:0000256" key="4">
    <source>
        <dbReference type="ARBA" id="ARBA00022695"/>
    </source>
</evidence>
<evidence type="ECO:0000256" key="1">
    <source>
        <dbReference type="ARBA" id="ARBA00010443"/>
    </source>
</evidence>
<reference evidence="12 13" key="1">
    <citation type="submission" date="2023-11" db="EMBL/GenBank/DDBJ databases">
        <title>Plant-associative lifestyle of Vibrio porteresiae and its evolutionary dynamics.</title>
        <authorList>
            <person name="Rameshkumar N."/>
            <person name="Kirti K."/>
        </authorList>
    </citation>
    <scope>NUCLEOTIDE SEQUENCE [LARGE SCALE GENOMIC DNA]</scope>
    <source>
        <strain evidence="12 13">MSSRF60</strain>
    </source>
</reference>
<dbReference type="Pfam" id="PF24894">
    <property type="entry name" value="Hexapep_GlmU"/>
    <property type="match status" value="1"/>
</dbReference>
<keyword evidence="6 9" id="KW-0067">ATP-binding</keyword>
<gene>
    <name evidence="9 12" type="primary">glgC</name>
    <name evidence="12" type="ORF">SBW85_15365</name>
</gene>
<dbReference type="PROSITE" id="PS00810">
    <property type="entry name" value="ADP_GLC_PYROPHOSPH_3"/>
    <property type="match status" value="1"/>
</dbReference>
<dbReference type="SUPFAM" id="SSF53448">
    <property type="entry name" value="Nucleotide-diphospho-sugar transferases"/>
    <property type="match status" value="1"/>
</dbReference>
<proteinExistence type="inferred from homology"/>
<dbReference type="NCBIfam" id="NF001947">
    <property type="entry name" value="PRK00725.1"/>
    <property type="match status" value="1"/>
</dbReference>
<feature type="binding site" evidence="9">
    <location>
        <begin position="187"/>
        <end position="188"/>
    </location>
    <ligand>
        <name>alpha-D-glucose 1-phosphate</name>
        <dbReference type="ChEBI" id="CHEBI:58601"/>
    </ligand>
</feature>
<comment type="function">
    <text evidence="9">Involved in the biosynthesis of ADP-glucose, a building block required for the elongation reactions to produce glycogen. Catalyzes the reaction between ATP and alpha-D-glucose 1-phosphate (G1P) to produce pyrophosphate and ADP-Glc.</text>
</comment>
<keyword evidence="13" id="KW-1185">Reference proteome</keyword>
<keyword evidence="3 9" id="KW-0808">Transferase</keyword>
<dbReference type="Pfam" id="PF00483">
    <property type="entry name" value="NTP_transferase"/>
    <property type="match status" value="1"/>
</dbReference>
<dbReference type="InterPro" id="IPR005836">
    <property type="entry name" value="ADP_Glu_pyroP_CS"/>
</dbReference>
<dbReference type="InterPro" id="IPR029044">
    <property type="entry name" value="Nucleotide-diphossugar_trans"/>
</dbReference>
<dbReference type="Gene3D" id="3.90.550.10">
    <property type="entry name" value="Spore Coat Polysaccharide Biosynthesis Protein SpsA, Chain A"/>
    <property type="match status" value="1"/>
</dbReference>
<comment type="similarity">
    <text evidence="1 9">Belongs to the bacterial/plant glucose-1-phosphate adenylyltransferase family.</text>
</comment>
<dbReference type="InterPro" id="IPR023049">
    <property type="entry name" value="GlgC_bac"/>
</dbReference>
<dbReference type="NCBIfam" id="NF002023">
    <property type="entry name" value="PRK00844.1"/>
    <property type="match status" value="1"/>
</dbReference>
<organism evidence="12 13">
    <name type="scientific">Vibrio plantisponsor</name>
    <dbReference type="NCBI Taxonomy" id="664643"/>
    <lineage>
        <taxon>Bacteria</taxon>
        <taxon>Pseudomonadati</taxon>
        <taxon>Pseudomonadota</taxon>
        <taxon>Gammaproteobacteria</taxon>
        <taxon>Vibrionales</taxon>
        <taxon>Vibrionaceae</taxon>
        <taxon>Vibrio</taxon>
    </lineage>
</organism>
<feature type="domain" description="Glucose-1-phosphate adenylyltransferase/Bifunctional protein GlmU-like C-terminal hexapeptide" evidence="11">
    <location>
        <begin position="305"/>
        <end position="408"/>
    </location>
</feature>
<accession>A0ABU4IKJ5</accession>
<comment type="caution">
    <text evidence="12">The sequence shown here is derived from an EMBL/GenBank/DDBJ whole genome shotgun (WGS) entry which is preliminary data.</text>
</comment>
<feature type="site" description="Could play a key role in the communication between the regulatory and the substrate sites" evidence="9">
    <location>
        <position position="68"/>
    </location>
</feature>